<evidence type="ECO:0000313" key="4">
    <source>
        <dbReference type="Proteomes" id="UP000663873"/>
    </source>
</evidence>
<dbReference type="Proteomes" id="UP000663873">
    <property type="component" value="Unassembled WGS sequence"/>
</dbReference>
<dbReference type="AlphaFoldDB" id="A0A821X3K1"/>
<evidence type="ECO:0000313" key="3">
    <source>
        <dbReference type="EMBL" id="CAF4935720.1"/>
    </source>
</evidence>
<feature type="region of interest" description="Disordered" evidence="1">
    <location>
        <begin position="1"/>
        <end position="80"/>
    </location>
</feature>
<feature type="compositionally biased region" description="Polar residues" evidence="1">
    <location>
        <begin position="1"/>
        <end position="16"/>
    </location>
</feature>
<sequence>NQTILEYSPLMEQQSFEQDKQSINRENSSEDPTSSIVKTSPPVHNPTVESVKKSTSGFLIISPSSSSRASSSTSTSSAKT</sequence>
<name>A0A821X3K1_9BILA</name>
<organism evidence="3 4">
    <name type="scientific">Rotaria socialis</name>
    <dbReference type="NCBI Taxonomy" id="392032"/>
    <lineage>
        <taxon>Eukaryota</taxon>
        <taxon>Metazoa</taxon>
        <taxon>Spiralia</taxon>
        <taxon>Gnathifera</taxon>
        <taxon>Rotifera</taxon>
        <taxon>Eurotatoria</taxon>
        <taxon>Bdelloidea</taxon>
        <taxon>Philodinida</taxon>
        <taxon>Philodinidae</taxon>
        <taxon>Rotaria</taxon>
    </lineage>
</organism>
<feature type="non-terminal residue" evidence="3">
    <location>
        <position position="1"/>
    </location>
</feature>
<feature type="non-terminal residue" evidence="3">
    <location>
        <position position="80"/>
    </location>
</feature>
<gene>
    <name evidence="2" type="ORF">UJA718_LOCUS45339</name>
    <name evidence="3" type="ORF">UJA718_LOCUS47081</name>
</gene>
<feature type="compositionally biased region" description="Low complexity" evidence="1">
    <location>
        <begin position="54"/>
        <end position="80"/>
    </location>
</feature>
<protein>
    <submittedName>
        <fullName evidence="3">Uncharacterized protein</fullName>
    </submittedName>
</protein>
<dbReference type="EMBL" id="CAJOBP010087436">
    <property type="protein sequence ID" value="CAF4935720.1"/>
    <property type="molecule type" value="Genomic_DNA"/>
</dbReference>
<evidence type="ECO:0000256" key="1">
    <source>
        <dbReference type="SAM" id="MobiDB-lite"/>
    </source>
</evidence>
<accession>A0A821X3K1</accession>
<comment type="caution">
    <text evidence="3">The sequence shown here is derived from an EMBL/GenBank/DDBJ whole genome shotgun (WGS) entry which is preliminary data.</text>
</comment>
<proteinExistence type="predicted"/>
<evidence type="ECO:0000313" key="2">
    <source>
        <dbReference type="EMBL" id="CAF4897040.1"/>
    </source>
</evidence>
<reference evidence="3" key="1">
    <citation type="submission" date="2021-02" db="EMBL/GenBank/DDBJ databases">
        <authorList>
            <person name="Nowell W R."/>
        </authorList>
    </citation>
    <scope>NUCLEOTIDE SEQUENCE</scope>
</reference>
<keyword evidence="4" id="KW-1185">Reference proteome</keyword>
<dbReference type="EMBL" id="CAJOBP010075445">
    <property type="protein sequence ID" value="CAF4897040.1"/>
    <property type="molecule type" value="Genomic_DNA"/>
</dbReference>
<feature type="compositionally biased region" description="Polar residues" evidence="1">
    <location>
        <begin position="24"/>
        <end position="38"/>
    </location>
</feature>